<proteinExistence type="predicted"/>
<evidence type="ECO:0000313" key="1">
    <source>
        <dbReference type="EMBL" id="SDY85264.1"/>
    </source>
</evidence>
<evidence type="ECO:0000313" key="2">
    <source>
        <dbReference type="Proteomes" id="UP000199663"/>
    </source>
</evidence>
<organism evidence="1 2">
    <name type="scientific">Rhodonellum ikkaensis</name>
    <dbReference type="NCBI Taxonomy" id="336829"/>
    <lineage>
        <taxon>Bacteria</taxon>
        <taxon>Pseudomonadati</taxon>
        <taxon>Bacteroidota</taxon>
        <taxon>Cytophagia</taxon>
        <taxon>Cytophagales</taxon>
        <taxon>Cytophagaceae</taxon>
        <taxon>Rhodonellum</taxon>
    </lineage>
</organism>
<name>A0A1H3N921_9BACT</name>
<accession>A0A1H3N921</accession>
<dbReference type="EMBL" id="FNQC01000003">
    <property type="protein sequence ID" value="SDY85264.1"/>
    <property type="molecule type" value="Genomic_DNA"/>
</dbReference>
<dbReference type="Proteomes" id="UP000199663">
    <property type="component" value="Unassembled WGS sequence"/>
</dbReference>
<comment type="caution">
    <text evidence="1">The sequence shown here is derived from an EMBL/GenBank/DDBJ whole genome shotgun (WGS) entry which is preliminary data.</text>
</comment>
<reference evidence="1 2" key="1">
    <citation type="submission" date="2016-10" db="EMBL/GenBank/DDBJ databases">
        <authorList>
            <person name="Varghese N."/>
            <person name="Submissions S."/>
        </authorList>
    </citation>
    <scope>NUCLEOTIDE SEQUENCE [LARGE SCALE GENOMIC DNA]</scope>
    <source>
        <strain evidence="1 2">DSM 17997</strain>
    </source>
</reference>
<sequence>MAFEEKIFEGHSKWIKINIAYSEFEVNRALEFEKPNFPFKQEVLIPLFSYLTG</sequence>
<keyword evidence="2" id="KW-1185">Reference proteome</keyword>
<protein>
    <submittedName>
        <fullName evidence="1">Uncharacterized protein</fullName>
    </submittedName>
</protein>
<gene>
    <name evidence="1" type="ORF">SAMN05444412_103148</name>
</gene>